<proteinExistence type="predicted"/>
<dbReference type="PANTHER" id="PTHR43283:SF3">
    <property type="entry name" value="BETA-LACTAMASE FAMILY PROTEIN (AFU_ORTHOLOGUE AFUA_5G07500)"/>
    <property type="match status" value="1"/>
</dbReference>
<reference evidence="2 3" key="1">
    <citation type="submission" date="2016-05" db="EMBL/GenBank/DDBJ databases">
        <title>Complete genome sequence of a phthalic acid esters degrading Mycobacterium sp. YC-RL4.</title>
        <authorList>
            <person name="Ren L."/>
            <person name="Fan S."/>
            <person name="Ruth N."/>
            <person name="Jia Y."/>
            <person name="Wang J."/>
            <person name="Qiao C."/>
        </authorList>
    </citation>
    <scope>NUCLEOTIDE SEQUENCE [LARGE SCALE GENOMIC DNA]</scope>
    <source>
        <strain evidence="2 3">YC-RL4</strain>
    </source>
</reference>
<dbReference type="RefSeq" id="WP_067997981.1">
    <property type="nucleotide sequence ID" value="NZ_CP015596.1"/>
</dbReference>
<dbReference type="OrthoDB" id="4281716at2"/>
<organism evidence="2 3">
    <name type="scientific">Mycobacterium adipatum</name>
    <dbReference type="NCBI Taxonomy" id="1682113"/>
    <lineage>
        <taxon>Bacteria</taxon>
        <taxon>Bacillati</taxon>
        <taxon>Actinomycetota</taxon>
        <taxon>Actinomycetes</taxon>
        <taxon>Mycobacteriales</taxon>
        <taxon>Mycobacteriaceae</taxon>
        <taxon>Mycobacterium</taxon>
    </lineage>
</organism>
<dbReference type="EMBL" id="CP015596">
    <property type="protein sequence ID" value="ANE80906.1"/>
    <property type="molecule type" value="Genomic_DNA"/>
</dbReference>
<dbReference type="InterPro" id="IPR001466">
    <property type="entry name" value="Beta-lactam-related"/>
</dbReference>
<gene>
    <name evidence="2" type="ORF">A7U43_17815</name>
</gene>
<protein>
    <recommendedName>
        <fullName evidence="1">Beta-lactamase-related domain-containing protein</fullName>
    </recommendedName>
</protein>
<dbReference type="Gene3D" id="3.40.710.10">
    <property type="entry name" value="DD-peptidase/beta-lactamase superfamily"/>
    <property type="match status" value="1"/>
</dbReference>
<evidence type="ECO:0000313" key="2">
    <source>
        <dbReference type="EMBL" id="ANE80906.1"/>
    </source>
</evidence>
<dbReference type="Proteomes" id="UP000077143">
    <property type="component" value="Chromosome"/>
</dbReference>
<dbReference type="InterPro" id="IPR012338">
    <property type="entry name" value="Beta-lactam/transpept-like"/>
</dbReference>
<dbReference type="KEGG" id="madi:A7U43_17815"/>
<dbReference type="AlphaFoldDB" id="A0A172UPH7"/>
<dbReference type="InterPro" id="IPR050789">
    <property type="entry name" value="Diverse_Enzym_Activities"/>
</dbReference>
<dbReference type="STRING" id="1682113.A7U43_17815"/>
<sequence length="400" mass="43330">MNLDNNRASISEAIDGGLLAGAVTLVWHAGQVVQVNELGHRDIAAGLPMQRDTIFRIASMSKPVTVAAAMTLAEEGLFALDDPVARWVPEVAALRVLIEPGSALDDTTALRRPITFDDLMTHRAGLAYPFSITGPLAKAYGRLSFRQNEQRWLNELAQLPLAHQPGARITYSHGTDVLGIAISRIAGKPLHELLSERIFDPLGMSDTGFALSLAQRRRMATMYGLGADETLRDDVMGPPALTPPEFCAGGAGLMSTADDYLTFARMLLGDGTVDGVRILSPESVRVMRTDRLTADQKEQNFLGVPFWIGRGFGLSMSVVTDPAQSERFFGPGGLGTFGWPGAFGTWWQADPANDVIVLYLIQNYPDLTADVAQVAGNTSMAKLRMAQPKFVRRTYQGLGL</sequence>
<keyword evidence="3" id="KW-1185">Reference proteome</keyword>
<dbReference type="Pfam" id="PF00144">
    <property type="entry name" value="Beta-lactamase"/>
    <property type="match status" value="1"/>
</dbReference>
<name>A0A172UPH7_9MYCO</name>
<dbReference type="PANTHER" id="PTHR43283">
    <property type="entry name" value="BETA-LACTAMASE-RELATED"/>
    <property type="match status" value="1"/>
</dbReference>
<dbReference type="SUPFAM" id="SSF56601">
    <property type="entry name" value="beta-lactamase/transpeptidase-like"/>
    <property type="match status" value="1"/>
</dbReference>
<accession>A0A172UPH7</accession>
<evidence type="ECO:0000259" key="1">
    <source>
        <dbReference type="Pfam" id="PF00144"/>
    </source>
</evidence>
<feature type="domain" description="Beta-lactamase-related" evidence="1">
    <location>
        <begin position="17"/>
        <end position="364"/>
    </location>
</feature>
<evidence type="ECO:0000313" key="3">
    <source>
        <dbReference type="Proteomes" id="UP000077143"/>
    </source>
</evidence>